<protein>
    <submittedName>
        <fullName evidence="2">Uncharacterized protein</fullName>
    </submittedName>
</protein>
<proteinExistence type="predicted"/>
<accession>A0A6A4IF51</accession>
<gene>
    <name evidence="2" type="ORF">BT96DRAFT_914400</name>
</gene>
<dbReference type="PANTHER" id="PTHR33266:SF1">
    <property type="entry name" value="F-BOX DOMAIN-CONTAINING PROTEIN"/>
    <property type="match status" value="1"/>
</dbReference>
<evidence type="ECO:0000313" key="3">
    <source>
        <dbReference type="Proteomes" id="UP000799118"/>
    </source>
</evidence>
<dbReference type="EMBL" id="ML769394">
    <property type="protein sequence ID" value="KAE9407727.1"/>
    <property type="molecule type" value="Genomic_DNA"/>
</dbReference>
<name>A0A6A4IF51_9AGAR</name>
<feature type="compositionally biased region" description="Basic and acidic residues" evidence="1">
    <location>
        <begin position="312"/>
        <end position="331"/>
    </location>
</feature>
<organism evidence="2 3">
    <name type="scientific">Gymnopus androsaceus JB14</name>
    <dbReference type="NCBI Taxonomy" id="1447944"/>
    <lineage>
        <taxon>Eukaryota</taxon>
        <taxon>Fungi</taxon>
        <taxon>Dikarya</taxon>
        <taxon>Basidiomycota</taxon>
        <taxon>Agaricomycotina</taxon>
        <taxon>Agaricomycetes</taxon>
        <taxon>Agaricomycetidae</taxon>
        <taxon>Agaricales</taxon>
        <taxon>Marasmiineae</taxon>
        <taxon>Omphalotaceae</taxon>
        <taxon>Gymnopus</taxon>
    </lineage>
</organism>
<dbReference type="AlphaFoldDB" id="A0A6A4IF51"/>
<feature type="region of interest" description="Disordered" evidence="1">
    <location>
        <begin position="360"/>
        <end position="379"/>
    </location>
</feature>
<dbReference type="OrthoDB" id="3270019at2759"/>
<reference evidence="2" key="1">
    <citation type="journal article" date="2019" name="Environ. Microbiol.">
        <title>Fungal ecological strategies reflected in gene transcription - a case study of two litter decomposers.</title>
        <authorList>
            <person name="Barbi F."/>
            <person name="Kohler A."/>
            <person name="Barry K."/>
            <person name="Baskaran P."/>
            <person name="Daum C."/>
            <person name="Fauchery L."/>
            <person name="Ihrmark K."/>
            <person name="Kuo A."/>
            <person name="LaButti K."/>
            <person name="Lipzen A."/>
            <person name="Morin E."/>
            <person name="Grigoriev I.V."/>
            <person name="Henrissat B."/>
            <person name="Lindahl B."/>
            <person name="Martin F."/>
        </authorList>
    </citation>
    <scope>NUCLEOTIDE SEQUENCE</scope>
    <source>
        <strain evidence="2">JB14</strain>
    </source>
</reference>
<evidence type="ECO:0000313" key="2">
    <source>
        <dbReference type="EMBL" id="KAE9407727.1"/>
    </source>
</evidence>
<dbReference type="Proteomes" id="UP000799118">
    <property type="component" value="Unassembled WGS sequence"/>
</dbReference>
<keyword evidence="3" id="KW-1185">Reference proteome</keyword>
<evidence type="ECO:0000256" key="1">
    <source>
        <dbReference type="SAM" id="MobiDB-lite"/>
    </source>
</evidence>
<sequence length="909" mass="102983">MDTDDYLMDDLAALDHSNCRHVIPEVAAVEKTRIAGARVTMNPTLVSRRRAYELIWVTVLDSCKFFDSTWEALFYSDGNWQATEHTELIRALDSALVDEDLERVRKLTKYHVQVAATMEAPSKEELEEKKSELAEAFQVQFQGYHHHRLLHSLDAEVKVSVKTKEKPTVNSLCVSLIQSSCTGKSRTTHKAASERFSLCFNLREELKDQIAYPPSDDAVRDFLLDASRDGRKIYPTPSSSASPLQRDLLRHSAFFEALFTTAAKWINTKLASSTNLPLAWQVLMEEKPVRSAFYHEVVDRASNNWRTSLVTGEKRRSSDELPGEPLHKKAELTTLPSVQTPQIDLSSSIHSHSLNQFNQAGVPMSKTNSDEAMSGSQSTDRLVSAADLLIDVVKRYKTEEEKVKGQRAEVIVFIDEAHPLTESSGTHTRTGLLTMEKLFKTLRDRDLIVVFLSTNSKMEGLAPPVDKHPSFRDRTNDLRRLIPPLTEFCPFDVYVKKKDRFTLNDCTNLEFVSAFGRPVWGAMYQSSHDKKSTFRKIIDFAQEKLAPRKDVSEEAEVAWTSILVMLKFDLAEQDSRVMASKLVESYLRIVFCVPDHRHFMETGTPSEPMLAEAAALLIGKHGVNTLKVLRNAFNSGLIAKGERGEILTRHLLIKAQQRAAKIADVTESGFLYHRPLPLLAFLRALLTPEAFEIVRKATPVDDTENKTTFEVAFKDAFINFSHFSLAGDFKVVEIDTLCKFFARGTALQCADNQRMFDSMAPTAFASDLDSPLEDADMSVAQFQSKNRQVSEECILDTSIVFPDGRVPHRPVLSLVFELGLEKKKYPNPILMPKSYKKATRSHLPNPQSQNYQITIMGLDALQFEDQDQGMMIEALMAGKLFQRFPRNDNWDLLMKSYPAWFKDSQMDWI</sequence>
<dbReference type="PANTHER" id="PTHR33266">
    <property type="entry name" value="CHROMOSOME 15, WHOLE GENOME SHOTGUN SEQUENCE"/>
    <property type="match status" value="1"/>
</dbReference>
<feature type="region of interest" description="Disordered" evidence="1">
    <location>
        <begin position="309"/>
        <end position="337"/>
    </location>
</feature>